<dbReference type="InParanoid" id="A0A7J8HD63"/>
<dbReference type="Gene3D" id="3.30.40.10">
    <property type="entry name" value="Zinc/RING finger domain, C3HC4 (zinc finger)"/>
    <property type="match status" value="1"/>
</dbReference>
<organism evidence="6 7">
    <name type="scientific">Molossus molossus</name>
    <name type="common">Pallas' mastiff bat</name>
    <name type="synonym">Vespertilio molossus</name>
    <dbReference type="NCBI Taxonomy" id="27622"/>
    <lineage>
        <taxon>Eukaryota</taxon>
        <taxon>Metazoa</taxon>
        <taxon>Chordata</taxon>
        <taxon>Craniata</taxon>
        <taxon>Vertebrata</taxon>
        <taxon>Euteleostomi</taxon>
        <taxon>Mammalia</taxon>
        <taxon>Eutheria</taxon>
        <taxon>Laurasiatheria</taxon>
        <taxon>Chiroptera</taxon>
        <taxon>Yangochiroptera</taxon>
        <taxon>Molossidae</taxon>
        <taxon>Molossus</taxon>
    </lineage>
</organism>
<dbReference type="InterPro" id="IPR042862">
    <property type="entry name" value="RNF32"/>
</dbReference>
<reference evidence="6 7" key="1">
    <citation type="journal article" date="2020" name="Nature">
        <title>Six reference-quality genomes reveal evolution of bat adaptations.</title>
        <authorList>
            <person name="Jebb D."/>
            <person name="Huang Z."/>
            <person name="Pippel M."/>
            <person name="Hughes G.M."/>
            <person name="Lavrichenko K."/>
            <person name="Devanna P."/>
            <person name="Winkler S."/>
            <person name="Jermiin L.S."/>
            <person name="Skirmuntt E.C."/>
            <person name="Katzourakis A."/>
            <person name="Burkitt-Gray L."/>
            <person name="Ray D.A."/>
            <person name="Sullivan K.A.M."/>
            <person name="Roscito J.G."/>
            <person name="Kirilenko B.M."/>
            <person name="Davalos L.M."/>
            <person name="Corthals A.P."/>
            <person name="Power M.L."/>
            <person name="Jones G."/>
            <person name="Ransome R.D."/>
            <person name="Dechmann D.K.N."/>
            <person name="Locatelli A.G."/>
            <person name="Puechmaille S.J."/>
            <person name="Fedrigo O."/>
            <person name="Jarvis E.D."/>
            <person name="Hiller M."/>
            <person name="Vernes S.C."/>
            <person name="Myers E.W."/>
            <person name="Teeling E.C."/>
        </authorList>
    </citation>
    <scope>NUCLEOTIDE SEQUENCE [LARGE SCALE GENOMIC DNA]</scope>
    <source>
        <strain evidence="6">MMolMol1</strain>
        <tissue evidence="6">Muscle</tissue>
    </source>
</reference>
<dbReference type="SUPFAM" id="SSF57850">
    <property type="entry name" value="RING/U-box"/>
    <property type="match status" value="1"/>
</dbReference>
<name>A0A7J8HD63_MOLMO</name>
<dbReference type="Pfam" id="PF13445">
    <property type="entry name" value="zf-RING_UBOX"/>
    <property type="match status" value="1"/>
</dbReference>
<evidence type="ECO:0000313" key="7">
    <source>
        <dbReference type="Proteomes" id="UP000550707"/>
    </source>
</evidence>
<comment type="caution">
    <text evidence="6">The sequence shown here is derived from an EMBL/GenBank/DDBJ whole genome shotgun (WGS) entry which is preliminary data.</text>
</comment>
<keyword evidence="2" id="KW-0863">Zinc-finger</keyword>
<evidence type="ECO:0000313" key="6">
    <source>
        <dbReference type="EMBL" id="KAF6470227.1"/>
    </source>
</evidence>
<dbReference type="GO" id="GO:0008270">
    <property type="term" value="F:zinc ion binding"/>
    <property type="evidence" value="ECO:0007669"/>
    <property type="project" value="UniProtKB-KW"/>
</dbReference>
<evidence type="ECO:0000256" key="3">
    <source>
        <dbReference type="ARBA" id="ARBA00022833"/>
    </source>
</evidence>
<dbReference type="PANTHER" id="PTHR14991:SF0">
    <property type="entry name" value="RING FINGER PROTEIN 32"/>
    <property type="match status" value="1"/>
</dbReference>
<feature type="domain" description="Zinc finger RING-type eukaryotic" evidence="5">
    <location>
        <begin position="129"/>
        <end position="153"/>
    </location>
</feature>
<proteinExistence type="predicted"/>
<gene>
    <name evidence="6" type="ORF">HJG59_015739</name>
</gene>
<sequence length="372" mass="40151">MLKNKGHPSRRDNLAVTAVALQDHILHDLQLRNLSVADPSKTRAPKGENTSRSLKRNTKAVIDTGLQKTPQGPKEEDPEKEYVLDPKPPPLTLAQRLGLFEPPPPPLSAEEWGSVKQRSVSQGDSMQPCPICKEEFQLRPQVLLSCSHVFHREEPVPDPRDSRRGPAVQGHVRHADPGLLARTRGQDVVPRPAEDTAAHRPQAPEKVLRRKVHSDQPALAALLPHGHRRALRRDRPLPGHQPQRPAAAGRAVRPPAHRRRLADDPGAGPAPGDLRVLYLPHAAVPEQRPQPAPPGDGAPVLLTRVPPRVSAGPGAVLLGGQLSLPRLPPVPLLLPEENPRELTSARGACVVPGRSPPPLGTGGGSRGFRAPA</sequence>
<evidence type="ECO:0000256" key="2">
    <source>
        <dbReference type="ARBA" id="ARBA00022771"/>
    </source>
</evidence>
<dbReference type="PANTHER" id="PTHR14991">
    <property type="entry name" value="RING FINGER PROTEIN 32"/>
    <property type="match status" value="1"/>
</dbReference>
<feature type="region of interest" description="Disordered" evidence="4">
    <location>
        <begin position="345"/>
        <end position="372"/>
    </location>
</feature>
<dbReference type="EMBL" id="JACASF010000007">
    <property type="protein sequence ID" value="KAF6470227.1"/>
    <property type="molecule type" value="Genomic_DNA"/>
</dbReference>
<protein>
    <submittedName>
        <fullName evidence="6">Ring finger protein 32</fullName>
    </submittedName>
</protein>
<feature type="compositionally biased region" description="Basic and acidic residues" evidence="4">
    <location>
        <begin position="73"/>
        <end position="84"/>
    </location>
</feature>
<feature type="compositionally biased region" description="Basic and acidic residues" evidence="4">
    <location>
        <begin position="153"/>
        <end position="164"/>
    </location>
</feature>
<dbReference type="InterPro" id="IPR027370">
    <property type="entry name" value="Znf-RING_euk"/>
</dbReference>
<keyword evidence="3" id="KW-0862">Zinc</keyword>
<evidence type="ECO:0000256" key="4">
    <source>
        <dbReference type="SAM" id="MobiDB-lite"/>
    </source>
</evidence>
<feature type="region of interest" description="Disordered" evidence="4">
    <location>
        <begin position="36"/>
        <end position="86"/>
    </location>
</feature>
<evidence type="ECO:0000259" key="5">
    <source>
        <dbReference type="Pfam" id="PF13445"/>
    </source>
</evidence>
<feature type="compositionally biased region" description="Basic and acidic residues" evidence="4">
    <location>
        <begin position="192"/>
        <end position="207"/>
    </location>
</feature>
<dbReference type="InterPro" id="IPR013083">
    <property type="entry name" value="Znf_RING/FYVE/PHD"/>
</dbReference>
<dbReference type="Proteomes" id="UP000550707">
    <property type="component" value="Unassembled WGS sequence"/>
</dbReference>
<feature type="compositionally biased region" description="Low complexity" evidence="4">
    <location>
        <begin position="264"/>
        <end position="273"/>
    </location>
</feature>
<keyword evidence="1" id="KW-0479">Metal-binding</keyword>
<evidence type="ECO:0000256" key="1">
    <source>
        <dbReference type="ARBA" id="ARBA00022723"/>
    </source>
</evidence>
<keyword evidence="7" id="KW-1185">Reference proteome</keyword>
<accession>A0A7J8HD63</accession>
<dbReference type="AlphaFoldDB" id="A0A7J8HD63"/>
<feature type="region of interest" description="Disordered" evidence="4">
    <location>
        <begin position="153"/>
        <end position="274"/>
    </location>
</feature>
<feature type="compositionally biased region" description="Low complexity" evidence="4">
    <location>
        <begin position="242"/>
        <end position="254"/>
    </location>
</feature>